<gene>
    <name evidence="3" type="ORF">TIFTF001_021899</name>
</gene>
<dbReference type="InterPro" id="IPR005162">
    <property type="entry name" value="Retrotrans_gag_dom"/>
</dbReference>
<name>A0AA88ADK4_FICCA</name>
<proteinExistence type="predicted"/>
<feature type="compositionally biased region" description="Basic and acidic residues" evidence="1">
    <location>
        <begin position="97"/>
        <end position="106"/>
    </location>
</feature>
<feature type="compositionally biased region" description="Low complexity" evidence="1">
    <location>
        <begin position="78"/>
        <end position="91"/>
    </location>
</feature>
<accession>A0AA88ADK4</accession>
<evidence type="ECO:0000256" key="1">
    <source>
        <dbReference type="SAM" id="MobiDB-lite"/>
    </source>
</evidence>
<keyword evidence="4" id="KW-1185">Reference proteome</keyword>
<feature type="compositionally biased region" description="Polar residues" evidence="1">
    <location>
        <begin position="37"/>
        <end position="50"/>
    </location>
</feature>
<feature type="compositionally biased region" description="Acidic residues" evidence="1">
    <location>
        <begin position="1"/>
        <end position="14"/>
    </location>
</feature>
<dbReference type="AlphaFoldDB" id="A0AA88ADK4"/>
<feature type="compositionally biased region" description="Polar residues" evidence="1">
    <location>
        <begin position="107"/>
        <end position="119"/>
    </location>
</feature>
<reference evidence="3" key="1">
    <citation type="submission" date="2023-07" db="EMBL/GenBank/DDBJ databases">
        <title>draft genome sequence of fig (Ficus carica).</title>
        <authorList>
            <person name="Takahashi T."/>
            <person name="Nishimura K."/>
        </authorList>
    </citation>
    <scope>NUCLEOTIDE SEQUENCE</scope>
</reference>
<sequence>MDEQANQDFQDLDNPDPTGSQSTRRPPRQQGARAQRKPTQTEILTENVRSPTEVVRAFVDREAHNVQFPPAQQEAAESTPSRPPRSASRPSNPSPPGDRRSNRSNREGLSNKTETNTRLDQLVGQQYGMEQVGTVDPPFAPVVMATPYPARFKMPSVTSYNGSTDADEHLENYQAHMLIQNANEAAPCKSLCLTLTRAARQWYRRLAPGSIGCFKQLADSFAAKFLGSKTGKLGASHLFGIKQGEAETLKKYLERFDKAIVQVESCTDDTLIQAFREGVKDTRLVWTLAYDKPPTFAHLRGIAWRHAEADEYVRGRGLVAREQPRLPRRKTDRNQPDQKRGRPRSRTTVWISIPVREHRPGDSNNTPRWSQPSSTSLPKCLVEDWSEIHRHSERIILGETRTNTATSTRMWATTLRTAYSFETGSSC</sequence>
<comment type="caution">
    <text evidence="3">The sequence shown here is derived from an EMBL/GenBank/DDBJ whole genome shotgun (WGS) entry which is preliminary data.</text>
</comment>
<dbReference type="Pfam" id="PF03732">
    <property type="entry name" value="Retrotrans_gag"/>
    <property type="match status" value="1"/>
</dbReference>
<dbReference type="PANTHER" id="PTHR33223">
    <property type="entry name" value="CCHC-TYPE DOMAIN-CONTAINING PROTEIN"/>
    <property type="match status" value="1"/>
</dbReference>
<feature type="domain" description="Retrotransposon gag" evidence="2">
    <location>
        <begin position="194"/>
        <end position="280"/>
    </location>
</feature>
<dbReference type="PANTHER" id="PTHR33223:SF10">
    <property type="entry name" value="AMINOTRANSFERASE-LIKE PLANT MOBILE DOMAIN-CONTAINING PROTEIN"/>
    <property type="match status" value="1"/>
</dbReference>
<organism evidence="3 4">
    <name type="scientific">Ficus carica</name>
    <name type="common">Common fig</name>
    <dbReference type="NCBI Taxonomy" id="3494"/>
    <lineage>
        <taxon>Eukaryota</taxon>
        <taxon>Viridiplantae</taxon>
        <taxon>Streptophyta</taxon>
        <taxon>Embryophyta</taxon>
        <taxon>Tracheophyta</taxon>
        <taxon>Spermatophyta</taxon>
        <taxon>Magnoliopsida</taxon>
        <taxon>eudicotyledons</taxon>
        <taxon>Gunneridae</taxon>
        <taxon>Pentapetalae</taxon>
        <taxon>rosids</taxon>
        <taxon>fabids</taxon>
        <taxon>Rosales</taxon>
        <taxon>Moraceae</taxon>
        <taxon>Ficeae</taxon>
        <taxon>Ficus</taxon>
    </lineage>
</organism>
<evidence type="ECO:0000313" key="3">
    <source>
        <dbReference type="EMBL" id="GMN52758.1"/>
    </source>
</evidence>
<dbReference type="EMBL" id="BTGU01000043">
    <property type="protein sequence ID" value="GMN52758.1"/>
    <property type="molecule type" value="Genomic_DNA"/>
</dbReference>
<dbReference type="Proteomes" id="UP001187192">
    <property type="component" value="Unassembled WGS sequence"/>
</dbReference>
<evidence type="ECO:0000313" key="4">
    <source>
        <dbReference type="Proteomes" id="UP001187192"/>
    </source>
</evidence>
<evidence type="ECO:0000259" key="2">
    <source>
        <dbReference type="Pfam" id="PF03732"/>
    </source>
</evidence>
<feature type="region of interest" description="Disordered" evidence="1">
    <location>
        <begin position="320"/>
        <end position="376"/>
    </location>
</feature>
<protein>
    <recommendedName>
        <fullName evidence="2">Retrotransposon gag domain-containing protein</fullName>
    </recommendedName>
</protein>
<feature type="region of interest" description="Disordered" evidence="1">
    <location>
        <begin position="1"/>
        <end position="119"/>
    </location>
</feature>
<feature type="compositionally biased region" description="Polar residues" evidence="1">
    <location>
        <begin position="362"/>
        <end position="376"/>
    </location>
</feature>